<name>A0AAD0E252_9MYCO</name>
<reference evidence="2 3" key="1">
    <citation type="submission" date="2017-08" db="EMBL/GenBank/DDBJ databases">
        <title>Phylogentic analysis of Mycobacterium avium complex whole genomes.</title>
        <authorList>
            <person name="Caverly L.J."/>
            <person name="Spilker T."/>
            <person name="LiPuma J."/>
        </authorList>
    </citation>
    <scope>NUCLEOTIDE SEQUENCE [LARGE SCALE GENOMIC DNA]</scope>
    <source>
        <strain evidence="2 3">FLAC0026</strain>
    </source>
</reference>
<evidence type="ECO:0000313" key="2">
    <source>
        <dbReference type="EMBL" id="ASW92703.1"/>
    </source>
</evidence>
<sequence>MAANAGADRYADMPKPSWAMPLLIIAIATLTVSGVPVFVDLGERRRRWLYWGAFLSGTLLMALALSYRGWRTSAAVCVGGAIIAFCFAFFYDSSLLKSGTRQISYTVQPEQRPTASPADTYLGVVPVRNHWWLVAVGSCGFAYGIYLVGWAWQITISVAAGVVLAAVSGWDDGVRGLPIARRQRVQFVIASLASIMMFALPLVAYLAAYCGAKKWPIDRGRHTGHREPGGLRDTE</sequence>
<protein>
    <submittedName>
        <fullName evidence="2">Uncharacterized protein</fullName>
    </submittedName>
</protein>
<keyword evidence="1" id="KW-0812">Transmembrane</keyword>
<feature type="transmembrane region" description="Helical" evidence="1">
    <location>
        <begin position="187"/>
        <end position="212"/>
    </location>
</feature>
<dbReference type="EMBL" id="CP023147">
    <property type="protein sequence ID" value="ASW92703.1"/>
    <property type="molecule type" value="Genomic_DNA"/>
</dbReference>
<evidence type="ECO:0000256" key="1">
    <source>
        <dbReference type="SAM" id="Phobius"/>
    </source>
</evidence>
<feature type="transmembrane region" description="Helical" evidence="1">
    <location>
        <begin position="18"/>
        <end position="41"/>
    </location>
</feature>
<keyword evidence="1" id="KW-1133">Transmembrane helix</keyword>
<dbReference type="KEGG" id="mmal:CKJ54_24565"/>
<feature type="transmembrane region" description="Helical" evidence="1">
    <location>
        <begin position="48"/>
        <end position="67"/>
    </location>
</feature>
<feature type="transmembrane region" description="Helical" evidence="1">
    <location>
        <begin position="143"/>
        <end position="167"/>
    </location>
</feature>
<dbReference type="Proteomes" id="UP000216246">
    <property type="component" value="Chromosome"/>
</dbReference>
<evidence type="ECO:0000313" key="3">
    <source>
        <dbReference type="Proteomes" id="UP000216246"/>
    </source>
</evidence>
<gene>
    <name evidence="2" type="ORF">CKJ54_24565</name>
</gene>
<dbReference type="AlphaFoldDB" id="A0AAD0E252"/>
<keyword evidence="1" id="KW-0472">Membrane</keyword>
<accession>A0AAD0E252</accession>
<organism evidence="2 3">
    <name type="scientific">Mycobacterium marseillense</name>
    <dbReference type="NCBI Taxonomy" id="701042"/>
    <lineage>
        <taxon>Bacteria</taxon>
        <taxon>Bacillati</taxon>
        <taxon>Actinomycetota</taxon>
        <taxon>Actinomycetes</taxon>
        <taxon>Mycobacteriales</taxon>
        <taxon>Mycobacteriaceae</taxon>
        <taxon>Mycobacterium</taxon>
        <taxon>Mycobacterium avium complex (MAC)</taxon>
    </lineage>
</organism>
<feature type="transmembrane region" description="Helical" evidence="1">
    <location>
        <begin position="73"/>
        <end position="91"/>
    </location>
</feature>
<proteinExistence type="predicted"/>